<dbReference type="PANTHER" id="PTHR19375">
    <property type="entry name" value="HEAT SHOCK PROTEIN 70KDA"/>
    <property type="match status" value="1"/>
</dbReference>
<dbReference type="Gramene" id="KZN05140">
    <property type="protein sequence ID" value="KZN05140"/>
    <property type="gene ID" value="DCAR_005977"/>
</dbReference>
<dbReference type="GO" id="GO:0140662">
    <property type="term" value="F:ATP-dependent protein folding chaperone"/>
    <property type="evidence" value="ECO:0007669"/>
    <property type="project" value="InterPro"/>
</dbReference>
<evidence type="ECO:0008006" key="8">
    <source>
        <dbReference type="Google" id="ProtNLM"/>
    </source>
</evidence>
<evidence type="ECO:0000256" key="6">
    <source>
        <dbReference type="SAM" id="MobiDB-lite"/>
    </source>
</evidence>
<evidence type="ECO:0000256" key="2">
    <source>
        <dbReference type="ARBA" id="ARBA00022741"/>
    </source>
</evidence>
<dbReference type="PROSITE" id="PS01036">
    <property type="entry name" value="HSP70_3"/>
    <property type="match status" value="1"/>
</dbReference>
<dbReference type="Gene3D" id="2.60.34.10">
    <property type="entry name" value="Substrate Binding Domain Of DNAk, Chain A, domain 1"/>
    <property type="match status" value="1"/>
</dbReference>
<feature type="coiled-coil region" evidence="5">
    <location>
        <begin position="352"/>
        <end position="379"/>
    </location>
</feature>
<protein>
    <recommendedName>
        <fullName evidence="8">Heat shock protein 70</fullName>
    </recommendedName>
</protein>
<dbReference type="FunFam" id="1.20.1270.10:FF:000005">
    <property type="entry name" value="heat shock cognate 70 kDa protein-like"/>
    <property type="match status" value="1"/>
</dbReference>
<evidence type="ECO:0000256" key="1">
    <source>
        <dbReference type="ARBA" id="ARBA00007381"/>
    </source>
</evidence>
<dbReference type="PRINTS" id="PR00301">
    <property type="entry name" value="HEATSHOCK70"/>
</dbReference>
<dbReference type="PROSITE" id="PS00297">
    <property type="entry name" value="HSP70_1"/>
    <property type="match status" value="1"/>
</dbReference>
<sequence length="482" mass="53115">MAGIGEGAAIGIDLGTTYSCVGVWQHDRVEIIANDQGNRTTPSYVAFTDTERLIGDAAKNQVAMNPINTVFDFDNRMVNHFVQEFKRKNKKDITGNPRALRRLRTSCERAKRTLSSTAQTTIEIDSLFEGIDFYSTITRARFEELNMDLFRKCMEPVEKCLRDAKMDKSAVHDVVLVGGSTRIPKVQQLLQDFFNGKELCKSINPDEAVAYGAAVQAAILSGEGNEKVQDLLLLDVTPLSLGLETAGGVMTVLIQRNTTIPTKKEQVFSTYSDNQPGVLIQVFEGERTRTRDNNLLGKFELSGIPPAPRGVPQITVCFDIDANGILNVSAEDKTTGQKNKITITNDKGRLSKEEIEKMVQEAERYKAEDEEHKKKVEAKNSLENYAYNMRNTIKDEKIGSKLSASDKKTIEDSIDQAITWLDNNQLAEVEEFEDKMKELENICNPIIAKMYGAGGDAGGPVGDDAPSGGASTGAGPKIEEVD</sequence>
<dbReference type="FunFam" id="3.30.420.40:FF:000542">
    <property type="entry name" value="Heat shock cognate 71 kDa protein"/>
    <property type="match status" value="1"/>
</dbReference>
<dbReference type="GO" id="GO:0006950">
    <property type="term" value="P:response to stress"/>
    <property type="evidence" value="ECO:0007669"/>
    <property type="project" value="UniProtKB-ARBA"/>
</dbReference>
<dbReference type="GO" id="GO:0005524">
    <property type="term" value="F:ATP binding"/>
    <property type="evidence" value="ECO:0007669"/>
    <property type="project" value="UniProtKB-KW"/>
</dbReference>
<dbReference type="STRING" id="79200.A0A166DDV0"/>
<comment type="caution">
    <text evidence="7">The sequence shown here is derived from an EMBL/GenBank/DDBJ whole genome shotgun (WGS) entry which is preliminary data.</text>
</comment>
<keyword evidence="5" id="KW-0175">Coiled coil</keyword>
<accession>A0A166DDV0</accession>
<keyword evidence="3" id="KW-0067">ATP-binding</keyword>
<dbReference type="SUPFAM" id="SSF100934">
    <property type="entry name" value="Heat shock protein 70kD (HSP70), C-terminal subdomain"/>
    <property type="match status" value="1"/>
</dbReference>
<dbReference type="FunFam" id="2.60.34.10:FF:000002">
    <property type="entry name" value="Heat shock 70 kDa"/>
    <property type="match status" value="1"/>
</dbReference>
<evidence type="ECO:0000313" key="7">
    <source>
        <dbReference type="EMBL" id="KZN05140.1"/>
    </source>
</evidence>
<dbReference type="SUPFAM" id="SSF100920">
    <property type="entry name" value="Heat shock protein 70kD (HSP70), peptide-binding domain"/>
    <property type="match status" value="1"/>
</dbReference>
<feature type="region of interest" description="Disordered" evidence="6">
    <location>
        <begin position="453"/>
        <end position="482"/>
    </location>
</feature>
<dbReference type="FunFam" id="3.30.420.40:FF:000465">
    <property type="entry name" value="Heat shock cognate 70 kDa protein 2"/>
    <property type="match status" value="1"/>
</dbReference>
<name>A0A166DDV0_DAUCS</name>
<evidence type="ECO:0000256" key="4">
    <source>
        <dbReference type="ARBA" id="ARBA00023016"/>
    </source>
</evidence>
<evidence type="ECO:0000256" key="5">
    <source>
        <dbReference type="SAM" id="Coils"/>
    </source>
</evidence>
<dbReference type="SUPFAM" id="SSF53067">
    <property type="entry name" value="Actin-like ATPase domain"/>
    <property type="match status" value="2"/>
</dbReference>
<dbReference type="InterPro" id="IPR018181">
    <property type="entry name" value="Heat_shock_70_CS"/>
</dbReference>
<keyword evidence="4" id="KW-0346">Stress response</keyword>
<dbReference type="InterPro" id="IPR043129">
    <property type="entry name" value="ATPase_NBD"/>
</dbReference>
<comment type="similarity">
    <text evidence="1">Belongs to the heat shock protein 70 family.</text>
</comment>
<dbReference type="AlphaFoldDB" id="A0A166DDV0"/>
<evidence type="ECO:0000256" key="3">
    <source>
        <dbReference type="ARBA" id="ARBA00022840"/>
    </source>
</evidence>
<dbReference type="FunFam" id="3.90.640.10:FF:000002">
    <property type="entry name" value="Heat shock 70 kDa"/>
    <property type="match status" value="1"/>
</dbReference>
<dbReference type="Pfam" id="PF00012">
    <property type="entry name" value="HSP70"/>
    <property type="match status" value="1"/>
</dbReference>
<dbReference type="FunFam" id="3.30.420.40:FF:000028">
    <property type="entry name" value="heat shock 70 kDa protein-like"/>
    <property type="match status" value="1"/>
</dbReference>
<dbReference type="InterPro" id="IPR013126">
    <property type="entry name" value="Hsp_70_fam"/>
</dbReference>
<gene>
    <name evidence="7" type="ORF">DCAR_005977</name>
</gene>
<reference evidence="7" key="1">
    <citation type="journal article" date="2016" name="Nat. Genet.">
        <title>A high-quality carrot genome assembly provides new insights into carotenoid accumulation and asterid genome evolution.</title>
        <authorList>
            <person name="Iorizzo M."/>
            <person name="Ellison S."/>
            <person name="Senalik D."/>
            <person name="Zeng P."/>
            <person name="Satapoomin P."/>
            <person name="Huang J."/>
            <person name="Bowman M."/>
            <person name="Iovene M."/>
            <person name="Sanseverino W."/>
            <person name="Cavagnaro P."/>
            <person name="Yildiz M."/>
            <person name="Macko-Podgorni A."/>
            <person name="Moranska E."/>
            <person name="Grzebelus E."/>
            <person name="Grzebelus D."/>
            <person name="Ashrafi H."/>
            <person name="Zheng Z."/>
            <person name="Cheng S."/>
            <person name="Spooner D."/>
            <person name="Van Deynze A."/>
            <person name="Simon P."/>
        </authorList>
    </citation>
    <scope>NUCLEOTIDE SEQUENCE [LARGE SCALE GENOMIC DNA]</scope>
    <source>
        <tissue evidence="7">Leaf</tissue>
    </source>
</reference>
<dbReference type="Gene3D" id="1.20.1270.10">
    <property type="match status" value="1"/>
</dbReference>
<proteinExistence type="inferred from homology"/>
<dbReference type="InterPro" id="IPR029048">
    <property type="entry name" value="HSP70_C_sf"/>
</dbReference>
<dbReference type="Gene3D" id="3.30.420.40">
    <property type="match status" value="2"/>
</dbReference>
<dbReference type="InterPro" id="IPR029047">
    <property type="entry name" value="HSP70_peptide-bd_sf"/>
</dbReference>
<organism evidence="7">
    <name type="scientific">Daucus carota subsp. sativus</name>
    <name type="common">Carrot</name>
    <dbReference type="NCBI Taxonomy" id="79200"/>
    <lineage>
        <taxon>Eukaryota</taxon>
        <taxon>Viridiplantae</taxon>
        <taxon>Streptophyta</taxon>
        <taxon>Embryophyta</taxon>
        <taxon>Tracheophyta</taxon>
        <taxon>Spermatophyta</taxon>
        <taxon>Magnoliopsida</taxon>
        <taxon>eudicotyledons</taxon>
        <taxon>Gunneridae</taxon>
        <taxon>Pentapetalae</taxon>
        <taxon>asterids</taxon>
        <taxon>campanulids</taxon>
        <taxon>Apiales</taxon>
        <taxon>Apiaceae</taxon>
        <taxon>Apioideae</taxon>
        <taxon>Scandiceae</taxon>
        <taxon>Daucinae</taxon>
        <taxon>Daucus</taxon>
        <taxon>Daucus sect. Daucus</taxon>
    </lineage>
</organism>
<dbReference type="EMBL" id="LNRQ01000002">
    <property type="protein sequence ID" value="KZN05140.1"/>
    <property type="molecule type" value="Genomic_DNA"/>
</dbReference>
<feature type="compositionally biased region" description="Low complexity" evidence="6">
    <location>
        <begin position="462"/>
        <end position="476"/>
    </location>
</feature>
<keyword evidence="2" id="KW-0547">Nucleotide-binding</keyword>